<dbReference type="CDD" id="cd04301">
    <property type="entry name" value="NAT_SF"/>
    <property type="match status" value="1"/>
</dbReference>
<dbReference type="SUPFAM" id="SSF55729">
    <property type="entry name" value="Acyl-CoA N-acyltransferases (Nat)"/>
    <property type="match status" value="1"/>
</dbReference>
<evidence type="ECO:0000313" key="2">
    <source>
        <dbReference type="EMBL" id="CAA9385094.1"/>
    </source>
</evidence>
<sequence>MSEQADDAPWPVDLEGFRLWQLEGEDGPLLQELFDGLPDFSTTFGERGAADAVSTYISLPEGADYNDKLLPGLWHNGTLIGALDCITGYPTRSEWTVDMLVVAGRHRSRGYGSAALSWLERTAVGPDAGQLRPCETLSSR</sequence>
<proteinExistence type="predicted"/>
<name>A0A6J4NDW1_9ACTN</name>
<dbReference type="Gene3D" id="3.40.630.30">
    <property type="match status" value="1"/>
</dbReference>
<dbReference type="AlphaFoldDB" id="A0A6J4NDW1"/>
<dbReference type="EMBL" id="CADCUO010000072">
    <property type="protein sequence ID" value="CAA9385094.1"/>
    <property type="molecule type" value="Genomic_DNA"/>
</dbReference>
<evidence type="ECO:0000259" key="1">
    <source>
        <dbReference type="Pfam" id="PF00583"/>
    </source>
</evidence>
<organism evidence="2">
    <name type="scientific">uncultured Propionibacteriaceae bacterium</name>
    <dbReference type="NCBI Taxonomy" id="257457"/>
    <lineage>
        <taxon>Bacteria</taxon>
        <taxon>Bacillati</taxon>
        <taxon>Actinomycetota</taxon>
        <taxon>Actinomycetes</taxon>
        <taxon>Propionibacteriales</taxon>
        <taxon>Propionibacteriaceae</taxon>
        <taxon>environmental samples</taxon>
    </lineage>
</organism>
<accession>A0A6J4NDW1</accession>
<gene>
    <name evidence="2" type="ORF">AVDCRST_MAG75-1231</name>
</gene>
<dbReference type="InterPro" id="IPR000182">
    <property type="entry name" value="GNAT_dom"/>
</dbReference>
<dbReference type="Pfam" id="PF00583">
    <property type="entry name" value="Acetyltransf_1"/>
    <property type="match status" value="1"/>
</dbReference>
<dbReference type="GO" id="GO:0016747">
    <property type="term" value="F:acyltransferase activity, transferring groups other than amino-acyl groups"/>
    <property type="evidence" value="ECO:0007669"/>
    <property type="project" value="InterPro"/>
</dbReference>
<dbReference type="InterPro" id="IPR016181">
    <property type="entry name" value="Acyl_CoA_acyltransferase"/>
</dbReference>
<feature type="domain" description="N-acetyltransferase" evidence="1">
    <location>
        <begin position="66"/>
        <end position="125"/>
    </location>
</feature>
<protein>
    <recommendedName>
        <fullName evidence="1">N-acetyltransferase domain-containing protein</fullName>
    </recommendedName>
</protein>
<reference evidence="2" key="1">
    <citation type="submission" date="2020-02" db="EMBL/GenBank/DDBJ databases">
        <authorList>
            <person name="Meier V. D."/>
        </authorList>
    </citation>
    <scope>NUCLEOTIDE SEQUENCE</scope>
    <source>
        <strain evidence="2">AVDCRST_MAG75</strain>
    </source>
</reference>